<organism evidence="3 4">
    <name type="scientific">Acinetobacter pittii</name>
    <name type="common">Acinetobacter genomosp. 3</name>
    <dbReference type="NCBI Taxonomy" id="48296"/>
    <lineage>
        <taxon>Bacteria</taxon>
        <taxon>Pseudomonadati</taxon>
        <taxon>Pseudomonadota</taxon>
        <taxon>Gammaproteobacteria</taxon>
        <taxon>Moraxellales</taxon>
        <taxon>Moraxellaceae</taxon>
        <taxon>Acinetobacter</taxon>
        <taxon>Acinetobacter calcoaceticus/baumannii complex</taxon>
    </lineage>
</organism>
<dbReference type="EMBL" id="CP049806">
    <property type="protein sequence ID" value="QIT19203.1"/>
    <property type="molecule type" value="Genomic_DNA"/>
</dbReference>
<sequence>MSGLTFINGAIVSATDVRKSWRKIVQGVKDSHKPVFVCTNNTPEAVVLSFEEFQNMQEIVETARREQLGQQMVYDLLDIAQLTGQPIKYMLLNSKGVFEEVKGQ</sequence>
<comment type="function">
    <text evidence="2">Antitoxin component of a type II toxin-antitoxin (TA) system.</text>
</comment>
<gene>
    <name evidence="3" type="ORF">G8E09_16655</name>
</gene>
<dbReference type="Proteomes" id="UP000501692">
    <property type="component" value="Chromosome"/>
</dbReference>
<comment type="similarity">
    <text evidence="1 2">Belongs to the phD/YefM antitoxin family.</text>
</comment>
<dbReference type="Gene3D" id="3.40.1620.10">
    <property type="entry name" value="YefM-like domain"/>
    <property type="match status" value="1"/>
</dbReference>
<evidence type="ECO:0000313" key="4">
    <source>
        <dbReference type="Proteomes" id="UP000501692"/>
    </source>
</evidence>
<proteinExistence type="inferred from homology"/>
<protein>
    <recommendedName>
        <fullName evidence="2">Antitoxin</fullName>
    </recommendedName>
</protein>
<evidence type="ECO:0000313" key="3">
    <source>
        <dbReference type="EMBL" id="QIT19203.1"/>
    </source>
</evidence>
<dbReference type="SUPFAM" id="SSF143120">
    <property type="entry name" value="YefM-like"/>
    <property type="match status" value="1"/>
</dbReference>
<evidence type="ECO:0000256" key="2">
    <source>
        <dbReference type="RuleBase" id="RU362080"/>
    </source>
</evidence>
<dbReference type="AlphaFoldDB" id="A0A1C2NYZ6"/>
<dbReference type="Pfam" id="PF02604">
    <property type="entry name" value="PhdYeFM_antitox"/>
    <property type="match status" value="1"/>
</dbReference>
<name>A0A1C2NYZ6_ACIPI</name>
<dbReference type="InterPro" id="IPR006442">
    <property type="entry name" value="Antitoxin_Phd/YefM"/>
</dbReference>
<evidence type="ECO:0000256" key="1">
    <source>
        <dbReference type="ARBA" id="ARBA00009981"/>
    </source>
</evidence>
<accession>A0A1C2NYZ6</accession>
<dbReference type="NCBIfam" id="TIGR01552">
    <property type="entry name" value="phd_fam"/>
    <property type="match status" value="1"/>
</dbReference>
<dbReference type="InterPro" id="IPR036165">
    <property type="entry name" value="YefM-like_sf"/>
</dbReference>
<dbReference type="RefSeq" id="WP_068528235.1">
    <property type="nucleotide sequence ID" value="NZ_CP049806.1"/>
</dbReference>
<reference evidence="3 4" key="1">
    <citation type="submission" date="2020-03" db="EMBL/GenBank/DDBJ databases">
        <authorList>
            <person name="Zhang L."/>
            <person name="Han X."/>
            <person name="Chen Y."/>
            <person name="Yu Y."/>
        </authorList>
    </citation>
    <scope>NUCLEOTIDE SEQUENCE [LARGE SCALE GENOMIC DNA]</scope>
    <source>
        <strain evidence="3 4">A1254</strain>
    </source>
</reference>